<organism evidence="1 2">
    <name type="scientific">Auriscalpium vulgare</name>
    <dbReference type="NCBI Taxonomy" id="40419"/>
    <lineage>
        <taxon>Eukaryota</taxon>
        <taxon>Fungi</taxon>
        <taxon>Dikarya</taxon>
        <taxon>Basidiomycota</taxon>
        <taxon>Agaricomycotina</taxon>
        <taxon>Agaricomycetes</taxon>
        <taxon>Russulales</taxon>
        <taxon>Auriscalpiaceae</taxon>
        <taxon>Auriscalpium</taxon>
    </lineage>
</organism>
<reference evidence="1" key="2">
    <citation type="journal article" date="2022" name="New Phytol.">
        <title>Evolutionary transition to the ectomycorrhizal habit in the genomes of a hyperdiverse lineage of mushroom-forming fungi.</title>
        <authorList>
            <person name="Looney B."/>
            <person name="Miyauchi S."/>
            <person name="Morin E."/>
            <person name="Drula E."/>
            <person name="Courty P.E."/>
            <person name="Kohler A."/>
            <person name="Kuo A."/>
            <person name="LaButti K."/>
            <person name="Pangilinan J."/>
            <person name="Lipzen A."/>
            <person name="Riley R."/>
            <person name="Andreopoulos W."/>
            <person name="He G."/>
            <person name="Johnson J."/>
            <person name="Nolan M."/>
            <person name="Tritt A."/>
            <person name="Barry K.W."/>
            <person name="Grigoriev I.V."/>
            <person name="Nagy L.G."/>
            <person name="Hibbett D."/>
            <person name="Henrissat B."/>
            <person name="Matheny P.B."/>
            <person name="Labbe J."/>
            <person name="Martin F.M."/>
        </authorList>
    </citation>
    <scope>NUCLEOTIDE SEQUENCE</scope>
    <source>
        <strain evidence="1">FP105234-sp</strain>
    </source>
</reference>
<comment type="caution">
    <text evidence="1">The sequence shown here is derived from an EMBL/GenBank/DDBJ whole genome shotgun (WGS) entry which is preliminary data.</text>
</comment>
<evidence type="ECO:0000313" key="1">
    <source>
        <dbReference type="EMBL" id="KAI0051655.1"/>
    </source>
</evidence>
<proteinExistence type="predicted"/>
<sequence>MRGRSSHTYHRTSQSWNMVHLCFNCSAMFCVSRIAYALRWPLLVVDATPRVDTDVRRSVDSLDLYRLYCC</sequence>
<accession>A0ACB8S6H1</accession>
<name>A0ACB8S6H1_9AGAM</name>
<evidence type="ECO:0000313" key="2">
    <source>
        <dbReference type="Proteomes" id="UP000814033"/>
    </source>
</evidence>
<protein>
    <submittedName>
        <fullName evidence="1">Uncharacterized protein</fullName>
    </submittedName>
</protein>
<dbReference type="EMBL" id="MU275850">
    <property type="protein sequence ID" value="KAI0051655.1"/>
    <property type="molecule type" value="Genomic_DNA"/>
</dbReference>
<gene>
    <name evidence="1" type="ORF">FA95DRAFT_188859</name>
</gene>
<keyword evidence="2" id="KW-1185">Reference proteome</keyword>
<reference evidence="1" key="1">
    <citation type="submission" date="2021-02" db="EMBL/GenBank/DDBJ databases">
        <authorList>
            <consortium name="DOE Joint Genome Institute"/>
            <person name="Ahrendt S."/>
            <person name="Looney B.P."/>
            <person name="Miyauchi S."/>
            <person name="Morin E."/>
            <person name="Drula E."/>
            <person name="Courty P.E."/>
            <person name="Chicoki N."/>
            <person name="Fauchery L."/>
            <person name="Kohler A."/>
            <person name="Kuo A."/>
            <person name="Labutti K."/>
            <person name="Pangilinan J."/>
            <person name="Lipzen A."/>
            <person name="Riley R."/>
            <person name="Andreopoulos W."/>
            <person name="He G."/>
            <person name="Johnson J."/>
            <person name="Barry K.W."/>
            <person name="Grigoriev I.V."/>
            <person name="Nagy L."/>
            <person name="Hibbett D."/>
            <person name="Henrissat B."/>
            <person name="Matheny P.B."/>
            <person name="Labbe J."/>
            <person name="Martin F."/>
        </authorList>
    </citation>
    <scope>NUCLEOTIDE SEQUENCE</scope>
    <source>
        <strain evidence="1">FP105234-sp</strain>
    </source>
</reference>
<dbReference type="Proteomes" id="UP000814033">
    <property type="component" value="Unassembled WGS sequence"/>
</dbReference>